<dbReference type="InterPro" id="IPR019775">
    <property type="entry name" value="WD40_repeat_CS"/>
</dbReference>
<dbReference type="AlphaFoldDB" id="A0A6I9X3C4"/>
<dbReference type="InterPro" id="IPR001680">
    <property type="entry name" value="WD40_rpt"/>
</dbReference>
<evidence type="ECO:0000256" key="3">
    <source>
        <dbReference type="ARBA" id="ARBA00022574"/>
    </source>
</evidence>
<name>A0A6I9X3C4_9HYME</name>
<feature type="region of interest" description="Disordered" evidence="7">
    <location>
        <begin position="1"/>
        <end position="30"/>
    </location>
</feature>
<protein>
    <submittedName>
        <fullName evidence="10">WD repeat-containing protein 46</fullName>
    </submittedName>
</protein>
<dbReference type="Gene3D" id="2.130.10.10">
    <property type="entry name" value="YVTN repeat-like/Quinoprotein amine dehydrogenase"/>
    <property type="match status" value="1"/>
</dbReference>
<evidence type="ECO:0000256" key="5">
    <source>
        <dbReference type="ARBA" id="ARBA00023242"/>
    </source>
</evidence>
<evidence type="ECO:0000313" key="9">
    <source>
        <dbReference type="Proteomes" id="UP000504615"/>
    </source>
</evidence>
<feature type="repeat" description="WD" evidence="6">
    <location>
        <begin position="289"/>
        <end position="323"/>
    </location>
</feature>
<dbReference type="PROSITE" id="PS00678">
    <property type="entry name" value="WD_REPEATS_1"/>
    <property type="match status" value="1"/>
</dbReference>
<dbReference type="RefSeq" id="XP_011647108.1">
    <property type="nucleotide sequence ID" value="XM_011648806.2"/>
</dbReference>
<dbReference type="Pfam" id="PF00400">
    <property type="entry name" value="WD40"/>
    <property type="match status" value="1"/>
</dbReference>
<keyword evidence="2" id="KW-0698">rRNA processing</keyword>
<evidence type="ECO:0000313" key="10">
    <source>
        <dbReference type="RefSeq" id="XP_011647108.1"/>
    </source>
</evidence>
<evidence type="ECO:0000256" key="7">
    <source>
        <dbReference type="SAM" id="MobiDB-lite"/>
    </source>
</evidence>
<dbReference type="OrthoDB" id="10251154at2759"/>
<reference evidence="10" key="1">
    <citation type="submission" date="2025-08" db="UniProtKB">
        <authorList>
            <consortium name="RefSeq"/>
        </authorList>
    </citation>
    <scope>IDENTIFICATION</scope>
</reference>
<sequence length="541" mass="61955">MKRSDKKDRKKIPVDKRRVGSKRMPIRKKHAKVPIDKKVLAKYSQGPGVELKRKTSAIKNKVLRKKLQQKEQAIEEQVKASARTELLLTEEHGYMEAESGEVTTDYRQKQIVDNVDITSAAKRFKLDLQHGPYCFRYTRNGRHLLLGGKQGHVATFDWVTKKLACEINVMESVHDVTFLHLETMFAVAQKDWVYVYDNQGIELHCLKRMNGVTRLEFLPYHFLLASGSKDGHMAWLDVSIGKLVARYNSYLGRISVMTQNPSNAVLCVGNSKGVISMWSPNSHKPLAKMLCHHQSIMTCTIHPHGTYMATSSLDNYVKIWDIRQLAGPVNHVRIRSPAYRMSYSQRGLLALGMGNVVEVYKETSGDFKPYLRHKTARNVNCVRFCPYEDVLGISTANEFSSLLVPGSAEANYDAYEINPFQTKSQRRETEVKALLEKIQPELITLDSTEILEVDVPTYKEKVEAKKKLLYIKPKPINFEPRRTKSKGKGGTAKIIKTKKILKDLNRREMIETLREAEKETPKKTENQDKDYGVLNRFLNKK</sequence>
<dbReference type="InterPro" id="IPR036322">
    <property type="entry name" value="WD40_repeat_dom_sf"/>
</dbReference>
<organism evidence="9 10">
    <name type="scientific">Pogonomyrmex barbatus</name>
    <name type="common">red harvester ant</name>
    <dbReference type="NCBI Taxonomy" id="144034"/>
    <lineage>
        <taxon>Eukaryota</taxon>
        <taxon>Metazoa</taxon>
        <taxon>Ecdysozoa</taxon>
        <taxon>Arthropoda</taxon>
        <taxon>Hexapoda</taxon>
        <taxon>Insecta</taxon>
        <taxon>Pterygota</taxon>
        <taxon>Neoptera</taxon>
        <taxon>Endopterygota</taxon>
        <taxon>Hymenoptera</taxon>
        <taxon>Apocrita</taxon>
        <taxon>Aculeata</taxon>
        <taxon>Formicoidea</taxon>
        <taxon>Formicidae</taxon>
        <taxon>Myrmicinae</taxon>
        <taxon>Pogonomyrmex</taxon>
    </lineage>
</organism>
<feature type="compositionally biased region" description="Basic residues" evidence="7">
    <location>
        <begin position="19"/>
        <end position="30"/>
    </location>
</feature>
<gene>
    <name evidence="10" type="primary">LOC105433463</name>
</gene>
<keyword evidence="5" id="KW-0539">Nucleus</keyword>
<comment type="subcellular location">
    <subcellularLocation>
        <location evidence="1">Nucleus</location>
        <location evidence="1">Nucleolus</location>
    </subcellularLocation>
</comment>
<feature type="domain" description="BING4 C-terminal" evidence="8">
    <location>
        <begin position="369"/>
        <end position="447"/>
    </location>
</feature>
<evidence type="ECO:0000256" key="2">
    <source>
        <dbReference type="ARBA" id="ARBA00022552"/>
    </source>
</evidence>
<evidence type="ECO:0000256" key="1">
    <source>
        <dbReference type="ARBA" id="ARBA00004604"/>
    </source>
</evidence>
<evidence type="ECO:0000259" key="8">
    <source>
        <dbReference type="SMART" id="SM01033"/>
    </source>
</evidence>
<dbReference type="SMART" id="SM01033">
    <property type="entry name" value="BING4CT"/>
    <property type="match status" value="1"/>
</dbReference>
<accession>A0A6I9X3C4</accession>
<dbReference type="InterPro" id="IPR012952">
    <property type="entry name" value="BING4_C_dom"/>
</dbReference>
<keyword evidence="4" id="KW-0677">Repeat</keyword>
<proteinExistence type="predicted"/>
<dbReference type="KEGG" id="pbar:105433463"/>
<dbReference type="PANTHER" id="PTHR14085">
    <property type="entry name" value="WD-REPEAT PROTEIN BING4"/>
    <property type="match status" value="1"/>
</dbReference>
<keyword evidence="3 6" id="KW-0853">WD repeat</keyword>
<dbReference type="InterPro" id="IPR040315">
    <property type="entry name" value="WDR46/Utp7"/>
</dbReference>
<dbReference type="GO" id="GO:0030686">
    <property type="term" value="C:90S preribosome"/>
    <property type="evidence" value="ECO:0007669"/>
    <property type="project" value="TreeGrafter"/>
</dbReference>
<feature type="compositionally biased region" description="Basic and acidic residues" evidence="7">
    <location>
        <begin position="1"/>
        <end position="18"/>
    </location>
</feature>
<dbReference type="GO" id="GO:0032040">
    <property type="term" value="C:small-subunit processome"/>
    <property type="evidence" value="ECO:0007669"/>
    <property type="project" value="TreeGrafter"/>
</dbReference>
<dbReference type="PANTHER" id="PTHR14085:SF3">
    <property type="entry name" value="WD REPEAT-CONTAINING PROTEIN 46"/>
    <property type="match status" value="1"/>
</dbReference>
<dbReference type="Proteomes" id="UP000504615">
    <property type="component" value="Unplaced"/>
</dbReference>
<dbReference type="FunFam" id="2.130.10.10:FF:000378">
    <property type="entry name" value="U3 small nucleolar RNA-associated protein 7"/>
    <property type="match status" value="1"/>
</dbReference>
<evidence type="ECO:0000256" key="6">
    <source>
        <dbReference type="PROSITE-ProRule" id="PRU00221"/>
    </source>
</evidence>
<dbReference type="PROSITE" id="PS50294">
    <property type="entry name" value="WD_REPEATS_REGION"/>
    <property type="match status" value="1"/>
</dbReference>
<keyword evidence="9" id="KW-1185">Reference proteome</keyword>
<dbReference type="InterPro" id="IPR015943">
    <property type="entry name" value="WD40/YVTN_repeat-like_dom_sf"/>
</dbReference>
<dbReference type="GO" id="GO:0000462">
    <property type="term" value="P:maturation of SSU-rRNA from tricistronic rRNA transcript (SSU-rRNA, 5.8S rRNA, LSU-rRNA)"/>
    <property type="evidence" value="ECO:0007669"/>
    <property type="project" value="TreeGrafter"/>
</dbReference>
<dbReference type="SMART" id="SM00320">
    <property type="entry name" value="WD40"/>
    <property type="match status" value="5"/>
</dbReference>
<dbReference type="PROSITE" id="PS50082">
    <property type="entry name" value="WD_REPEATS_2"/>
    <property type="match status" value="1"/>
</dbReference>
<evidence type="ECO:0000256" key="4">
    <source>
        <dbReference type="ARBA" id="ARBA00022737"/>
    </source>
</evidence>
<dbReference type="SUPFAM" id="SSF50978">
    <property type="entry name" value="WD40 repeat-like"/>
    <property type="match status" value="1"/>
</dbReference>
<dbReference type="Pfam" id="PF08149">
    <property type="entry name" value="BING4CT"/>
    <property type="match status" value="1"/>
</dbReference>
<dbReference type="GeneID" id="105433463"/>